<dbReference type="Pfam" id="PF01298">
    <property type="entry name" value="TbpB_B_D"/>
    <property type="match status" value="1"/>
</dbReference>
<dbReference type="InterPro" id="IPR011250">
    <property type="entry name" value="OMP/PagP_B-barrel"/>
</dbReference>
<dbReference type="EMBL" id="CP018800">
    <property type="protein sequence ID" value="ATX81603.1"/>
    <property type="molecule type" value="Genomic_DNA"/>
</dbReference>
<evidence type="ECO:0000313" key="4">
    <source>
        <dbReference type="EMBL" id="ATX81603.1"/>
    </source>
</evidence>
<dbReference type="InterPro" id="IPR006860">
    <property type="entry name" value="FecR"/>
</dbReference>
<feature type="chain" id="PRO_5014843040" evidence="1">
    <location>
        <begin position="29"/>
        <end position="570"/>
    </location>
</feature>
<evidence type="ECO:0000259" key="3">
    <source>
        <dbReference type="Pfam" id="PF04773"/>
    </source>
</evidence>
<dbReference type="InterPro" id="IPR001677">
    <property type="entry name" value="TbpB_B_D"/>
</dbReference>
<name>A0A2K8L2X5_9PROT</name>
<dbReference type="Pfam" id="PF04773">
    <property type="entry name" value="FecR"/>
    <property type="match status" value="1"/>
</dbReference>
<dbReference type="Gene3D" id="2.40.160.90">
    <property type="match status" value="1"/>
</dbReference>
<evidence type="ECO:0000256" key="1">
    <source>
        <dbReference type="SAM" id="SignalP"/>
    </source>
</evidence>
<protein>
    <submittedName>
        <fullName evidence="4">FecR family protein</fullName>
    </submittedName>
</protein>
<dbReference type="Gene3D" id="2.60.120.1440">
    <property type="match status" value="1"/>
</dbReference>
<dbReference type="PANTHER" id="PTHR38731">
    <property type="entry name" value="LIPL45-RELATED LIPOPROTEIN-RELATED"/>
    <property type="match status" value="1"/>
</dbReference>
<feature type="domain" description="Transferrin-binding protein B C-lobe/N-lobe beta-barrel" evidence="2">
    <location>
        <begin position="434"/>
        <end position="556"/>
    </location>
</feature>
<proteinExistence type="predicted"/>
<dbReference type="KEGG" id="mfn:Ga0123462_0733"/>
<accession>A0A2K8L2X5</accession>
<dbReference type="RefSeq" id="WP_100265044.1">
    <property type="nucleotide sequence ID" value="NZ_CP018800.1"/>
</dbReference>
<dbReference type="Proteomes" id="UP000231637">
    <property type="component" value="Chromosome"/>
</dbReference>
<sequence>MFKFYRHQSMIQITLAFAISILAMPASAYSEAVGEISATLNEVQHLRTGASEPVKAEVGSGVELNDLVTTLERSRAQVTFIDETVLRIASSSQIEITNFMFDESKLKNGSLKVLRGTLRSIVHHTDAGETQFEVRTPTAVAAVRGTDFFTVVMGNITRFVCNQGQVEIRNIDPGVAGAQMCAVGQTVDVSQGQPPTPPSPTDPKLLDQLIEATEITMPTAGDSTPPQGPGAEVLAETTAIGETAAAVGILAIGGVTVGMSTSSGGTPANALPGAGPTVTAESSIYVQQQWYTMLPAGGLASPNGLATGPDANHQITVTRDAGNNITSVTINGTFSIPAGAPAGSYNGPFTYTFNQAVPLEPNRLTLGAAGTPATTAPLANSDIVFNQVGPYVAITGYQYVDLFHWGVQLDNTANNWLAGYGAMGTLTPVNALPAGAATYNGVAQGWIHSTPAAIDHDFVFNANLQVTVNFGANQVTQFNSTGTTTRAQIAPGAYDIALPANNLNFSLTGGAPGTITGNTFTAGITSQDTTYTGQVKGAFFGPAAQNIGGAFTATQATAPNGRLQGLFVGQ</sequence>
<keyword evidence="5" id="KW-1185">Reference proteome</keyword>
<dbReference type="SUPFAM" id="SSF56925">
    <property type="entry name" value="OMPA-like"/>
    <property type="match status" value="1"/>
</dbReference>
<dbReference type="PANTHER" id="PTHR38731:SF1">
    <property type="entry name" value="FECR PROTEIN DOMAIN-CONTAINING PROTEIN"/>
    <property type="match status" value="1"/>
</dbReference>
<reference evidence="4 5" key="1">
    <citation type="submission" date="2016-12" db="EMBL/GenBank/DDBJ databases">
        <title>Isolation and genomic insights into novel planktonic Zetaproteobacteria from stratified waters of the Chesapeake Bay.</title>
        <authorList>
            <person name="McAllister S.M."/>
            <person name="Kato S."/>
            <person name="Chan C.S."/>
            <person name="Chiu B.K."/>
            <person name="Field E.K."/>
        </authorList>
    </citation>
    <scope>NUCLEOTIDE SEQUENCE [LARGE SCALE GENOMIC DNA]</scope>
    <source>
        <strain evidence="4 5">CP-8</strain>
    </source>
</reference>
<feature type="domain" description="FecR protein" evidence="3">
    <location>
        <begin position="67"/>
        <end position="167"/>
    </location>
</feature>
<dbReference type="AlphaFoldDB" id="A0A2K8L2X5"/>
<gene>
    <name evidence="4" type="ORF">Ga0123462_0733</name>
</gene>
<feature type="signal peptide" evidence="1">
    <location>
        <begin position="1"/>
        <end position="28"/>
    </location>
</feature>
<evidence type="ECO:0000313" key="5">
    <source>
        <dbReference type="Proteomes" id="UP000231637"/>
    </source>
</evidence>
<organism evidence="4 5">
    <name type="scientific">Mariprofundus ferrinatatus</name>
    <dbReference type="NCBI Taxonomy" id="1921087"/>
    <lineage>
        <taxon>Bacteria</taxon>
        <taxon>Pseudomonadati</taxon>
        <taxon>Pseudomonadota</taxon>
        <taxon>Candidatius Mariprofundia</taxon>
        <taxon>Mariprofundales</taxon>
        <taxon>Mariprofundaceae</taxon>
        <taxon>Mariprofundus</taxon>
    </lineage>
</organism>
<dbReference type="OrthoDB" id="5289235at2"/>
<evidence type="ECO:0000259" key="2">
    <source>
        <dbReference type="Pfam" id="PF01298"/>
    </source>
</evidence>
<keyword evidence="1" id="KW-0732">Signal</keyword>